<evidence type="ECO:0000313" key="2">
    <source>
        <dbReference type="Proteomes" id="UP001055940"/>
    </source>
</evidence>
<name>A0ABY5DEV2_9ACTN</name>
<proteinExistence type="predicted"/>
<accession>A0ABY5DEV2</accession>
<reference evidence="1" key="1">
    <citation type="submission" date="2022-06" db="EMBL/GenBank/DDBJ databases">
        <authorList>
            <person name="Ping M."/>
        </authorList>
    </citation>
    <scope>NUCLEOTIDE SEQUENCE</scope>
    <source>
        <strain evidence="1">JCM11759T</strain>
    </source>
</reference>
<dbReference type="Proteomes" id="UP001055940">
    <property type="component" value="Chromosome"/>
</dbReference>
<evidence type="ECO:0000313" key="1">
    <source>
        <dbReference type="EMBL" id="USY21728.1"/>
    </source>
</evidence>
<organism evidence="1 2">
    <name type="scientific">Nocardiopsis exhalans</name>
    <dbReference type="NCBI Taxonomy" id="163604"/>
    <lineage>
        <taxon>Bacteria</taxon>
        <taxon>Bacillati</taxon>
        <taxon>Actinomycetota</taxon>
        <taxon>Actinomycetes</taxon>
        <taxon>Streptosporangiales</taxon>
        <taxon>Nocardiopsidaceae</taxon>
        <taxon>Nocardiopsis</taxon>
    </lineage>
</organism>
<dbReference type="RefSeq" id="WP_254420568.1">
    <property type="nucleotide sequence ID" value="NZ_BAAAJB010000005.1"/>
</dbReference>
<gene>
    <name evidence="1" type="ORF">NE857_09045</name>
</gene>
<keyword evidence="2" id="KW-1185">Reference proteome</keyword>
<protein>
    <submittedName>
        <fullName evidence="1">Uncharacterized protein</fullName>
    </submittedName>
</protein>
<dbReference type="EMBL" id="CP099837">
    <property type="protein sequence ID" value="USY21728.1"/>
    <property type="molecule type" value="Genomic_DNA"/>
</dbReference>
<sequence length="114" mass="13064">MAAMESTLLDVGYTPHVDLGEWSIDARLYQDRHWENGYPVGHTPIHAVALRLHQHRTDELWWLAEYPARTPDEWIMPPSGNSLRPLAFLGDASRPVHAQDLGLVDHLIGRPKRR</sequence>